<evidence type="ECO:0000259" key="1">
    <source>
        <dbReference type="Pfam" id="PF11878"/>
    </source>
</evidence>
<dbReference type="GO" id="GO:0005085">
    <property type="term" value="F:guanyl-nucleotide exchange factor activity"/>
    <property type="evidence" value="ECO:0007669"/>
    <property type="project" value="InterPro"/>
</dbReference>
<accession>A0A9Q9YFA4</accession>
<dbReference type="OrthoDB" id="47328at2759"/>
<sequence>MSVPTHVETRKFTRGLSKPGTAAELRQSVSEAVRTSVLVVKPRVVEPLDYESVLVQRKTQILSDGLRDMLLFPLEDFQVCMLPRQIRTLCPSIPPHALREAQSLFVQECIKSYISDWHVVNYKYEDYSSDFRQLPNKVSRPDNLAQHVFEVDEDVDKDEVNQMHTQTHLSALSPSC</sequence>
<dbReference type="GO" id="GO:0007264">
    <property type="term" value="P:small GTPase-mediated signal transduction"/>
    <property type="evidence" value="ECO:0007669"/>
    <property type="project" value="InterPro"/>
</dbReference>
<dbReference type="PANTHER" id="PTHR23317">
    <property type="entry name" value="DEDICATOR OF CYTOKINESIS DOCK"/>
    <property type="match status" value="1"/>
</dbReference>
<dbReference type="AlphaFoldDB" id="A0A9Q9YFA4"/>
<dbReference type="Proteomes" id="UP001155660">
    <property type="component" value="Chromosome A9"/>
</dbReference>
<evidence type="ECO:0000313" key="2">
    <source>
        <dbReference type="RefSeq" id="XP_042619144.1"/>
    </source>
</evidence>
<dbReference type="KEGG" id="ccar:109085412"/>
<proteinExistence type="predicted"/>
<feature type="domain" description="Dedicator of cytokinesis C/D N-terminal" evidence="1">
    <location>
        <begin position="43"/>
        <end position="152"/>
    </location>
</feature>
<organism evidence="2">
    <name type="scientific">Cyprinus carpio</name>
    <name type="common">Common carp</name>
    <dbReference type="NCBI Taxonomy" id="7962"/>
    <lineage>
        <taxon>Eukaryota</taxon>
        <taxon>Metazoa</taxon>
        <taxon>Chordata</taxon>
        <taxon>Craniata</taxon>
        <taxon>Vertebrata</taxon>
        <taxon>Euteleostomi</taxon>
        <taxon>Actinopterygii</taxon>
        <taxon>Neopterygii</taxon>
        <taxon>Teleostei</taxon>
        <taxon>Ostariophysi</taxon>
        <taxon>Cypriniformes</taxon>
        <taxon>Cyprinidae</taxon>
        <taxon>Cyprininae</taxon>
        <taxon>Cyprinus</taxon>
    </lineage>
</organism>
<gene>
    <name evidence="2" type="primary">LOC109085412</name>
</gene>
<dbReference type="RefSeq" id="XP_042619144.1">
    <property type="nucleotide sequence ID" value="XM_042763210.1"/>
</dbReference>
<protein>
    <submittedName>
        <fullName evidence="2">Dedicator of cytokinesis protein 9-like isoform X1</fullName>
    </submittedName>
</protein>
<dbReference type="InterPro" id="IPR026791">
    <property type="entry name" value="DOCK"/>
</dbReference>
<dbReference type="Pfam" id="PF11878">
    <property type="entry name" value="DOCK_C-D_N"/>
    <property type="match status" value="1"/>
</dbReference>
<reference evidence="2" key="1">
    <citation type="submission" date="2025-08" db="UniProtKB">
        <authorList>
            <consortium name="RefSeq"/>
        </authorList>
    </citation>
    <scope>IDENTIFICATION</scope>
    <source>
        <tissue evidence="2">Muscle</tissue>
    </source>
</reference>
<dbReference type="GeneID" id="109085412"/>
<dbReference type="InterPro" id="IPR021816">
    <property type="entry name" value="DOCK_C/D_N"/>
</dbReference>
<dbReference type="PANTHER" id="PTHR23317:SF77">
    <property type="entry name" value="DEDICATOR OF CYTOKINESIS PROTEIN 9"/>
    <property type="match status" value="1"/>
</dbReference>
<name>A0A9Q9YFA4_CYPCA</name>